<reference evidence="1" key="1">
    <citation type="journal article" date="2015" name="Nature">
        <title>Complex archaea that bridge the gap between prokaryotes and eukaryotes.</title>
        <authorList>
            <person name="Spang A."/>
            <person name="Saw J.H."/>
            <person name="Jorgensen S.L."/>
            <person name="Zaremba-Niedzwiedzka K."/>
            <person name="Martijn J."/>
            <person name="Lind A.E."/>
            <person name="van Eijk R."/>
            <person name="Schleper C."/>
            <person name="Guy L."/>
            <person name="Ettema T.J."/>
        </authorList>
    </citation>
    <scope>NUCLEOTIDE SEQUENCE</scope>
</reference>
<accession>A0A0F9SQ92</accession>
<sequence>MNQENQEPKTKLNVHVKRTLNHFYKPPPTARLNPGQLATPIWNHATAYAPGHPPSVRWWPEGRRQIRALITVMNDRSNILAQIEELKYAAECLEDLINNWEKKTIALGD</sequence>
<dbReference type="AlphaFoldDB" id="A0A0F9SQ92"/>
<organism evidence="1">
    <name type="scientific">marine sediment metagenome</name>
    <dbReference type="NCBI Taxonomy" id="412755"/>
    <lineage>
        <taxon>unclassified sequences</taxon>
        <taxon>metagenomes</taxon>
        <taxon>ecological metagenomes</taxon>
    </lineage>
</organism>
<proteinExistence type="predicted"/>
<evidence type="ECO:0000313" key="1">
    <source>
        <dbReference type="EMBL" id="KKN69114.1"/>
    </source>
</evidence>
<dbReference type="EMBL" id="LAZR01000432">
    <property type="protein sequence ID" value="KKN69114.1"/>
    <property type="molecule type" value="Genomic_DNA"/>
</dbReference>
<name>A0A0F9SQ92_9ZZZZ</name>
<gene>
    <name evidence="1" type="ORF">LCGC14_0444030</name>
</gene>
<protein>
    <submittedName>
        <fullName evidence="1">Uncharacterized protein</fullName>
    </submittedName>
</protein>
<comment type="caution">
    <text evidence="1">The sequence shown here is derived from an EMBL/GenBank/DDBJ whole genome shotgun (WGS) entry which is preliminary data.</text>
</comment>